<dbReference type="Gene3D" id="3.40.630.30">
    <property type="match status" value="1"/>
</dbReference>
<dbReference type="Proteomes" id="UP000756346">
    <property type="component" value="Unassembled WGS sequence"/>
</dbReference>
<dbReference type="GeneID" id="70187296"/>
<dbReference type="PANTHER" id="PTHR42791">
    <property type="entry name" value="GNAT FAMILY ACETYLTRANSFERASE"/>
    <property type="match status" value="1"/>
</dbReference>
<dbReference type="EMBL" id="JAGTJQ010000001">
    <property type="protein sequence ID" value="KAH7039722.1"/>
    <property type="molecule type" value="Genomic_DNA"/>
</dbReference>
<dbReference type="AlphaFoldDB" id="A0A9P8YDC1"/>
<keyword evidence="3" id="KW-1185">Reference proteome</keyword>
<dbReference type="Pfam" id="PF00583">
    <property type="entry name" value="Acetyltransf_1"/>
    <property type="match status" value="1"/>
</dbReference>
<dbReference type="PROSITE" id="PS51186">
    <property type="entry name" value="GNAT"/>
    <property type="match status" value="1"/>
</dbReference>
<gene>
    <name evidence="2" type="ORF">B0I36DRAFT_357118</name>
</gene>
<sequence>MQAATKPAWAAAGVSKTATTTTTTTAPTAAAAAAATTSHGNSDLRLRAATAADLDDIVRIVKAGFPDDPEWDYRYPYRDEYPEDYDYWMRREYGDYLAQTDKFAVVVATLPELAAASSPSEQIGECGTRDVPVAVAVWDVAVTKDSRGDLGIGERKDANTVHMLALLHAFTAAARRYFSRHWERQYHLWALVTHPDYRRRGAGTALVRWGTRAAREKGGWAASVIASSPAGKRLYAYCGFEELGEVVVQIEGEEEKCVVWCMDWVLPKVEEEEEEVNGDWMEKKLGNTDRFLPDT</sequence>
<dbReference type="SUPFAM" id="SSF55729">
    <property type="entry name" value="Acyl-CoA N-acyltransferases (Nat)"/>
    <property type="match status" value="1"/>
</dbReference>
<feature type="domain" description="N-acetyltransferase" evidence="1">
    <location>
        <begin position="121"/>
        <end position="267"/>
    </location>
</feature>
<comment type="caution">
    <text evidence="2">The sequence shown here is derived from an EMBL/GenBank/DDBJ whole genome shotgun (WGS) entry which is preliminary data.</text>
</comment>
<dbReference type="RefSeq" id="XP_046017777.1">
    <property type="nucleotide sequence ID" value="XM_046157750.1"/>
</dbReference>
<evidence type="ECO:0000259" key="1">
    <source>
        <dbReference type="PROSITE" id="PS51186"/>
    </source>
</evidence>
<dbReference type="InterPro" id="IPR052523">
    <property type="entry name" value="Trichothecene_AcTrans"/>
</dbReference>
<dbReference type="PANTHER" id="PTHR42791:SF2">
    <property type="entry name" value="N-ACETYLTRANSFERASE DOMAIN-CONTAINING PROTEIN"/>
    <property type="match status" value="1"/>
</dbReference>
<dbReference type="GO" id="GO:0016747">
    <property type="term" value="F:acyltransferase activity, transferring groups other than amino-acyl groups"/>
    <property type="evidence" value="ECO:0007669"/>
    <property type="project" value="InterPro"/>
</dbReference>
<dbReference type="InterPro" id="IPR000182">
    <property type="entry name" value="GNAT_dom"/>
</dbReference>
<evidence type="ECO:0000313" key="3">
    <source>
        <dbReference type="Proteomes" id="UP000756346"/>
    </source>
</evidence>
<name>A0A9P8YDC1_9PEZI</name>
<dbReference type="OrthoDB" id="4738875at2759"/>
<protein>
    <submittedName>
        <fullName evidence="2">Acyl-CoA N-acyltransferase</fullName>
    </submittedName>
</protein>
<evidence type="ECO:0000313" key="2">
    <source>
        <dbReference type="EMBL" id="KAH7039722.1"/>
    </source>
</evidence>
<accession>A0A9P8YDC1</accession>
<dbReference type="InterPro" id="IPR016181">
    <property type="entry name" value="Acyl_CoA_acyltransferase"/>
</dbReference>
<proteinExistence type="predicted"/>
<dbReference type="CDD" id="cd04301">
    <property type="entry name" value="NAT_SF"/>
    <property type="match status" value="1"/>
</dbReference>
<organism evidence="2 3">
    <name type="scientific">Microdochium trichocladiopsis</name>
    <dbReference type="NCBI Taxonomy" id="1682393"/>
    <lineage>
        <taxon>Eukaryota</taxon>
        <taxon>Fungi</taxon>
        <taxon>Dikarya</taxon>
        <taxon>Ascomycota</taxon>
        <taxon>Pezizomycotina</taxon>
        <taxon>Sordariomycetes</taxon>
        <taxon>Xylariomycetidae</taxon>
        <taxon>Xylariales</taxon>
        <taxon>Microdochiaceae</taxon>
        <taxon>Microdochium</taxon>
    </lineage>
</organism>
<reference evidence="2" key="1">
    <citation type="journal article" date="2021" name="Nat. Commun.">
        <title>Genetic determinants of endophytism in the Arabidopsis root mycobiome.</title>
        <authorList>
            <person name="Mesny F."/>
            <person name="Miyauchi S."/>
            <person name="Thiergart T."/>
            <person name="Pickel B."/>
            <person name="Atanasova L."/>
            <person name="Karlsson M."/>
            <person name="Huettel B."/>
            <person name="Barry K.W."/>
            <person name="Haridas S."/>
            <person name="Chen C."/>
            <person name="Bauer D."/>
            <person name="Andreopoulos W."/>
            <person name="Pangilinan J."/>
            <person name="LaButti K."/>
            <person name="Riley R."/>
            <person name="Lipzen A."/>
            <person name="Clum A."/>
            <person name="Drula E."/>
            <person name="Henrissat B."/>
            <person name="Kohler A."/>
            <person name="Grigoriev I.V."/>
            <person name="Martin F.M."/>
            <person name="Hacquard S."/>
        </authorList>
    </citation>
    <scope>NUCLEOTIDE SEQUENCE</scope>
    <source>
        <strain evidence="2">MPI-CAGE-CH-0230</strain>
    </source>
</reference>